<keyword evidence="3" id="KW-1185">Reference proteome</keyword>
<keyword evidence="1" id="KW-0472">Membrane</keyword>
<keyword evidence="1" id="KW-1133">Transmembrane helix</keyword>
<dbReference type="AlphaFoldDB" id="A0AB38A3S5"/>
<proteinExistence type="predicted"/>
<feature type="transmembrane region" description="Helical" evidence="1">
    <location>
        <begin position="12"/>
        <end position="35"/>
    </location>
</feature>
<keyword evidence="1" id="KW-0812">Transmembrane</keyword>
<sequence length="42" mass="4495">MKIFTEEFENKLVAVIGTSVVVFIALMLAGIVGGIEQGLLFP</sequence>
<protein>
    <submittedName>
        <fullName evidence="2">Uncharacterized protein</fullName>
    </submittedName>
</protein>
<accession>A0AB38A3S5</accession>
<dbReference type="EMBL" id="FNQH01000011">
    <property type="protein sequence ID" value="SEA93888.1"/>
    <property type="molecule type" value="Genomic_DNA"/>
</dbReference>
<reference evidence="2 3" key="1">
    <citation type="submission" date="2016-10" db="EMBL/GenBank/DDBJ databases">
        <authorList>
            <person name="Varghese N."/>
            <person name="Submissions S."/>
        </authorList>
    </citation>
    <scope>NUCLEOTIDE SEQUENCE [LARGE SCALE GENOMIC DNA]</scope>
    <source>
        <strain evidence="2 3">DSM 14526</strain>
    </source>
</reference>
<organism evidence="2 3">
    <name type="scientific">Trichococcus collinsii</name>
    <dbReference type="NCBI Taxonomy" id="157076"/>
    <lineage>
        <taxon>Bacteria</taxon>
        <taxon>Bacillati</taxon>
        <taxon>Bacillota</taxon>
        <taxon>Bacilli</taxon>
        <taxon>Lactobacillales</taxon>
        <taxon>Carnobacteriaceae</taxon>
        <taxon>Trichococcus</taxon>
    </lineage>
</organism>
<dbReference type="Proteomes" id="UP000199042">
    <property type="component" value="Unassembled WGS sequence"/>
</dbReference>
<evidence type="ECO:0000256" key="1">
    <source>
        <dbReference type="SAM" id="Phobius"/>
    </source>
</evidence>
<dbReference type="RefSeq" id="WP_256327919.1">
    <property type="nucleotide sequence ID" value="NZ_FJNA01000005.1"/>
</dbReference>
<evidence type="ECO:0000313" key="3">
    <source>
        <dbReference type="Proteomes" id="UP000199042"/>
    </source>
</evidence>
<evidence type="ECO:0000313" key="2">
    <source>
        <dbReference type="EMBL" id="SEA93888.1"/>
    </source>
</evidence>
<comment type="caution">
    <text evidence="2">The sequence shown here is derived from an EMBL/GenBank/DDBJ whole genome shotgun (WGS) entry which is preliminary data.</text>
</comment>
<name>A0AB38A3S5_9LACT</name>
<gene>
    <name evidence="2" type="ORF">SAMN04488525_11155</name>
</gene>